<proteinExistence type="predicted"/>
<accession>A0ABT4B4Q5</accession>
<protein>
    <submittedName>
        <fullName evidence="2">Uncharacterized protein</fullName>
    </submittedName>
</protein>
<organism evidence="2 3">
    <name type="scientific">Paractinoplanes pyxinae</name>
    <dbReference type="NCBI Taxonomy" id="2997416"/>
    <lineage>
        <taxon>Bacteria</taxon>
        <taxon>Bacillati</taxon>
        <taxon>Actinomycetota</taxon>
        <taxon>Actinomycetes</taxon>
        <taxon>Micromonosporales</taxon>
        <taxon>Micromonosporaceae</taxon>
        <taxon>Paractinoplanes</taxon>
    </lineage>
</organism>
<evidence type="ECO:0000256" key="1">
    <source>
        <dbReference type="SAM" id="MobiDB-lite"/>
    </source>
</evidence>
<name>A0ABT4B4Q5_9ACTN</name>
<dbReference type="Proteomes" id="UP001151002">
    <property type="component" value="Unassembled WGS sequence"/>
</dbReference>
<gene>
    <name evidence="2" type="ORF">OWR29_26115</name>
</gene>
<sequence length="213" mass="23467">MTGYATLLGTGRLRTRHISIRFDTSAERTVPDPQPKVDQPGDDPSFVHGGRDRYAPQHPAPADGTLLAFHHAAEMADWLQTLLIYDDAAGCWELAIPHTDTAGSFGADTFGLIPWAQNTALRDPSDDTSARQWAARLIEQDHADEPDDTGAPLRVTEWRRIKLGERIGHVALDTTTAVCMTPFTGLQPATGSACLCQHWQQWQDAHPNLRDLP</sequence>
<feature type="region of interest" description="Disordered" evidence="1">
    <location>
        <begin position="24"/>
        <end position="58"/>
    </location>
</feature>
<evidence type="ECO:0000313" key="3">
    <source>
        <dbReference type="Proteomes" id="UP001151002"/>
    </source>
</evidence>
<evidence type="ECO:0000313" key="2">
    <source>
        <dbReference type="EMBL" id="MCY1141487.1"/>
    </source>
</evidence>
<dbReference type="EMBL" id="JAPNTZ010000009">
    <property type="protein sequence ID" value="MCY1141487.1"/>
    <property type="molecule type" value="Genomic_DNA"/>
</dbReference>
<reference evidence="2" key="1">
    <citation type="submission" date="2022-11" db="EMBL/GenBank/DDBJ databases">
        <authorList>
            <person name="Somphong A."/>
            <person name="Phongsopitanun W."/>
        </authorList>
    </citation>
    <scope>NUCLEOTIDE SEQUENCE</scope>
    <source>
        <strain evidence="2">Pm04-4</strain>
    </source>
</reference>
<dbReference type="RefSeq" id="WP_267565870.1">
    <property type="nucleotide sequence ID" value="NZ_JAPNTZ010000009.1"/>
</dbReference>
<comment type="caution">
    <text evidence="2">The sequence shown here is derived from an EMBL/GenBank/DDBJ whole genome shotgun (WGS) entry which is preliminary data.</text>
</comment>
<keyword evidence="3" id="KW-1185">Reference proteome</keyword>